<dbReference type="InterPro" id="IPR026444">
    <property type="entry name" value="Secre_tail"/>
</dbReference>
<protein>
    <submittedName>
        <fullName evidence="3">Putative secreted protein (Por secretion system target)</fullName>
    </submittedName>
</protein>
<comment type="caution">
    <text evidence="3">The sequence shown here is derived from an EMBL/GenBank/DDBJ whole genome shotgun (WGS) entry which is preliminary data.</text>
</comment>
<reference evidence="3 4" key="1">
    <citation type="submission" date="2019-03" db="EMBL/GenBank/DDBJ databases">
        <title>Genomic Encyclopedia of Type Strains, Phase III (KMG-III): the genomes of soil and plant-associated and newly described type strains.</title>
        <authorList>
            <person name="Whitman W."/>
        </authorList>
    </citation>
    <scope>NUCLEOTIDE SEQUENCE [LARGE SCALE GENOMIC DNA]</scope>
    <source>
        <strain evidence="3 4">CGMCC 1.12802</strain>
    </source>
</reference>
<dbReference type="NCBIfam" id="TIGR04183">
    <property type="entry name" value="Por_Secre_tail"/>
    <property type="match status" value="1"/>
</dbReference>
<evidence type="ECO:0000256" key="1">
    <source>
        <dbReference type="ARBA" id="ARBA00022729"/>
    </source>
</evidence>
<dbReference type="Proteomes" id="UP000295313">
    <property type="component" value="Unassembled WGS sequence"/>
</dbReference>
<evidence type="ECO:0000313" key="3">
    <source>
        <dbReference type="EMBL" id="TDX83047.1"/>
    </source>
</evidence>
<name>A0A4V3H2D3_9FLAO</name>
<organism evidence="3 4">
    <name type="scientific">Epilithonimonas xixisoli</name>
    <dbReference type="NCBI Taxonomy" id="1476462"/>
    <lineage>
        <taxon>Bacteria</taxon>
        <taxon>Pseudomonadati</taxon>
        <taxon>Bacteroidota</taxon>
        <taxon>Flavobacteriia</taxon>
        <taxon>Flavobacteriales</taxon>
        <taxon>Weeksellaceae</taxon>
        <taxon>Chryseobacterium group</taxon>
        <taxon>Epilithonimonas</taxon>
    </lineage>
</organism>
<dbReference type="Pfam" id="PF18962">
    <property type="entry name" value="Por_Secre_tail"/>
    <property type="match status" value="1"/>
</dbReference>
<dbReference type="EMBL" id="SOEO01000003">
    <property type="protein sequence ID" value="TDX83047.1"/>
    <property type="molecule type" value="Genomic_DNA"/>
</dbReference>
<evidence type="ECO:0000259" key="2">
    <source>
        <dbReference type="Pfam" id="PF18962"/>
    </source>
</evidence>
<keyword evidence="4" id="KW-1185">Reference proteome</keyword>
<feature type="domain" description="Secretion system C-terminal sorting" evidence="2">
    <location>
        <begin position="172"/>
        <end position="237"/>
    </location>
</feature>
<gene>
    <name evidence="3" type="ORF">B0I22_3105</name>
</gene>
<dbReference type="OrthoDB" id="1256754at2"/>
<keyword evidence="1" id="KW-0732">Signal</keyword>
<dbReference type="Gene3D" id="2.60.120.380">
    <property type="match status" value="1"/>
</dbReference>
<accession>A0A4V3H2D3</accession>
<dbReference type="AlphaFoldDB" id="A0A4V3H2D3"/>
<proteinExistence type="predicted"/>
<evidence type="ECO:0000313" key="4">
    <source>
        <dbReference type="Proteomes" id="UP000295313"/>
    </source>
</evidence>
<sequence>MKKLYILLFSFLWLFGFSQSYLPLLNVNWRIEKIEKNNTFHFPSVFAGFGMLNKQFSTITNSDYFHLSSGLYNSTFGEITWNETYFKIPSVGSTFGVYEGTNYQAVQFFDGLIFEFYRGTIVDGSNSENYYFTYYENSNGKNLIVSRTNGDKIFYTTELLGTTETSKSKISVYPNPAIDIIKIENLKPNASLELIDSSGKLVKSIYNNKSSKTEVNIKNLPSGIYYLKVDVQSVQRIIKK</sequence>
<dbReference type="RefSeq" id="WP_133946054.1">
    <property type="nucleotide sequence ID" value="NZ_SOEO01000003.1"/>
</dbReference>